<accession>X1M5W5</accession>
<gene>
    <name evidence="1" type="ORF">S06H3_37881</name>
</gene>
<protein>
    <submittedName>
        <fullName evidence="1">Uncharacterized protein</fullName>
    </submittedName>
</protein>
<name>X1M5W5_9ZZZZ</name>
<proteinExistence type="predicted"/>
<reference evidence="1" key="1">
    <citation type="journal article" date="2014" name="Front. Microbiol.">
        <title>High frequency of phylogenetically diverse reductive dehalogenase-homologous genes in deep subseafloor sedimentary metagenomes.</title>
        <authorList>
            <person name="Kawai M."/>
            <person name="Futagami T."/>
            <person name="Toyoda A."/>
            <person name="Takaki Y."/>
            <person name="Nishi S."/>
            <person name="Hori S."/>
            <person name="Arai W."/>
            <person name="Tsubouchi T."/>
            <person name="Morono Y."/>
            <person name="Uchiyama I."/>
            <person name="Ito T."/>
            <person name="Fujiyama A."/>
            <person name="Inagaki F."/>
            <person name="Takami H."/>
        </authorList>
    </citation>
    <scope>NUCLEOTIDE SEQUENCE</scope>
    <source>
        <strain evidence="1">Expedition CK06-06</strain>
    </source>
</reference>
<comment type="caution">
    <text evidence="1">The sequence shown here is derived from an EMBL/GenBank/DDBJ whole genome shotgun (WGS) entry which is preliminary data.</text>
</comment>
<dbReference type="AlphaFoldDB" id="X1M5W5"/>
<feature type="non-terminal residue" evidence="1">
    <location>
        <position position="88"/>
    </location>
</feature>
<dbReference type="EMBL" id="BARV01023049">
    <property type="protein sequence ID" value="GAI26987.1"/>
    <property type="molecule type" value="Genomic_DNA"/>
</dbReference>
<sequence length="88" mass="9753">MRQATVPAWLQTTFVLVLITMPLGPGIGAQEAPRAAGPVYSNVYAGSFDDKSLQLAQLDERPERGEYGEGRGRRFDHGRKGLRYKFGK</sequence>
<evidence type="ECO:0000313" key="1">
    <source>
        <dbReference type="EMBL" id="GAI26987.1"/>
    </source>
</evidence>
<organism evidence="1">
    <name type="scientific">marine sediment metagenome</name>
    <dbReference type="NCBI Taxonomy" id="412755"/>
    <lineage>
        <taxon>unclassified sequences</taxon>
        <taxon>metagenomes</taxon>
        <taxon>ecological metagenomes</taxon>
    </lineage>
</organism>